<reference evidence="1 2" key="1">
    <citation type="journal article" date="2015" name="Nature">
        <title>rRNA introns, odd ribosomes, and small enigmatic genomes across a large radiation of phyla.</title>
        <authorList>
            <person name="Brown C.T."/>
            <person name="Hug L.A."/>
            <person name="Thomas B.C."/>
            <person name="Sharon I."/>
            <person name="Castelle C.J."/>
            <person name="Singh A."/>
            <person name="Wilkins M.J."/>
            <person name="Williams K.H."/>
            <person name="Banfield J.F."/>
        </authorList>
    </citation>
    <scope>NUCLEOTIDE SEQUENCE [LARGE SCALE GENOMIC DNA]</scope>
</reference>
<dbReference type="AlphaFoldDB" id="A0A0G1IIH1"/>
<dbReference type="GO" id="GO:0004553">
    <property type="term" value="F:hydrolase activity, hydrolyzing O-glycosyl compounds"/>
    <property type="evidence" value="ECO:0007669"/>
    <property type="project" value="TreeGrafter"/>
</dbReference>
<evidence type="ECO:0008006" key="3">
    <source>
        <dbReference type="Google" id="ProtNLM"/>
    </source>
</evidence>
<dbReference type="EMBL" id="LCIR01000026">
    <property type="protein sequence ID" value="KKT58990.1"/>
    <property type="molecule type" value="Genomic_DNA"/>
</dbReference>
<dbReference type="PANTHER" id="PTHR12631:SF10">
    <property type="entry name" value="BETA-XYLOSIDASE-LIKE PROTEIN-RELATED"/>
    <property type="match status" value="1"/>
</dbReference>
<accession>A0A0G1IIH1</accession>
<dbReference type="InterPro" id="IPR051923">
    <property type="entry name" value="Glycosyl_Hydrolase_39"/>
</dbReference>
<dbReference type="Proteomes" id="UP000034087">
    <property type="component" value="Unassembled WGS sequence"/>
</dbReference>
<dbReference type="PANTHER" id="PTHR12631">
    <property type="entry name" value="ALPHA-L-IDURONIDASE"/>
    <property type="match status" value="1"/>
</dbReference>
<dbReference type="SUPFAM" id="SSF51445">
    <property type="entry name" value="(Trans)glycosidases"/>
    <property type="match status" value="1"/>
</dbReference>
<name>A0A0G1IIH1_9BACT</name>
<evidence type="ECO:0000313" key="2">
    <source>
        <dbReference type="Proteomes" id="UP000034087"/>
    </source>
</evidence>
<organism evidence="1 2">
    <name type="scientific">Candidatus Giovannonibacteria bacterium GW2011_GWA1_44_25</name>
    <dbReference type="NCBI Taxonomy" id="1618645"/>
    <lineage>
        <taxon>Bacteria</taxon>
        <taxon>Candidatus Giovannoniibacteriota</taxon>
    </lineage>
</organism>
<comment type="caution">
    <text evidence="1">The sequence shown here is derived from an EMBL/GenBank/DDBJ whole genome shotgun (WGS) entry which is preliminary data.</text>
</comment>
<gene>
    <name evidence="1" type="ORF">UW53_C0026G0002</name>
</gene>
<evidence type="ECO:0000313" key="1">
    <source>
        <dbReference type="EMBL" id="KKT58990.1"/>
    </source>
</evidence>
<dbReference type="InterPro" id="IPR017853">
    <property type="entry name" value="GH"/>
</dbReference>
<protein>
    <recommendedName>
        <fullName evidence="3">Glycoside hydrolase family 5 domain-containing protein</fullName>
    </recommendedName>
</protein>
<sequence length="417" mass="47360">MSILTEESVNCINNKLFIKRKFYRLHQNSSNRLLDEESPSNGRILTLVLTLSLLLASFQSAFAIESPVLKQNNRIGIHILFPSEINNAAKLINSNGGDWGYVVIPIQSGDKDIEKWQGFFDEAISNHVIPILRLSTEGEYFNTSRWRKPTDSDLVDFANFLNSLEWPVKNRYIIVYNEVNRGDEWGGTPNPGEYAQILNSAVDIFKSRNKDFFIISAGLDNAAPSLGNYLNQYDFLREVESFSPGIFNKIDGMSSHSYPNPGFAQEPDRESLMGTGSYLHESLLINEYRDSKIPIFITETGWKIGAVTEDQASEFLGRAYREIWTDPNIVTVSPFLLNAGDHNFQGFSLIDSHGNKRKTYNVIEKLSKAKGQPSINNKRVLSVTIQKAIPIKEFSKFIKKSFPIRMAESIFEFFLRL</sequence>
<proteinExistence type="predicted"/>
<dbReference type="Gene3D" id="3.20.20.80">
    <property type="entry name" value="Glycosidases"/>
    <property type="match status" value="1"/>
</dbReference>